<comment type="function">
    <text evidence="1">Conjugation of reduced glutathione to a wide number of exogenous and endogenous hydrophobic electrophiles.</text>
</comment>
<evidence type="ECO:0000256" key="1">
    <source>
        <dbReference type="ARBA" id="ARBA00003701"/>
    </source>
</evidence>
<dbReference type="Proteomes" id="UP000325440">
    <property type="component" value="Unassembled WGS sequence"/>
</dbReference>
<comment type="subunit">
    <text evidence="14">Homotrimer; The trimer binds only one molecule of glutathione.</text>
</comment>
<dbReference type="GO" id="GO:0004364">
    <property type="term" value="F:glutathione transferase activity"/>
    <property type="evidence" value="ECO:0007669"/>
    <property type="project" value="UniProtKB-EC"/>
</dbReference>
<evidence type="ECO:0000256" key="5">
    <source>
        <dbReference type="ARBA" id="ARBA00012452"/>
    </source>
</evidence>
<dbReference type="GO" id="GO:0005741">
    <property type="term" value="C:mitochondrial outer membrane"/>
    <property type="evidence" value="ECO:0007669"/>
    <property type="project" value="UniProtKB-SubCell"/>
</dbReference>
<evidence type="ECO:0000256" key="17">
    <source>
        <dbReference type="SAM" id="Phobius"/>
    </source>
</evidence>
<dbReference type="InterPro" id="IPR001129">
    <property type="entry name" value="Membr-assoc_MAPEG"/>
</dbReference>
<dbReference type="OrthoDB" id="193139at2759"/>
<keyword evidence="12" id="KW-0496">Mitochondrion</keyword>
<dbReference type="Pfam" id="PF01124">
    <property type="entry name" value="MAPEG"/>
    <property type="match status" value="1"/>
</dbReference>
<comment type="subcellular location">
    <subcellularLocation>
        <location evidence="3">Endoplasmic reticulum membrane</location>
        <topology evidence="3">Multi-pass membrane protein</topology>
    </subcellularLocation>
    <subcellularLocation>
        <location evidence="2">Mitochondrion outer membrane</location>
    </subcellularLocation>
</comment>
<dbReference type="PANTHER" id="PTHR10689">
    <property type="entry name" value="MICROSOMAL GLUTATHIONE S-TRANSFERASE 1"/>
    <property type="match status" value="1"/>
</dbReference>
<dbReference type="SUPFAM" id="SSF161084">
    <property type="entry name" value="MAPEG domain-like"/>
    <property type="match status" value="1"/>
</dbReference>
<name>A0A5E4N5F2_9HEMI</name>
<evidence type="ECO:0000256" key="10">
    <source>
        <dbReference type="ARBA" id="ARBA00022989"/>
    </source>
</evidence>
<dbReference type="GO" id="GO:0005789">
    <property type="term" value="C:endoplasmic reticulum membrane"/>
    <property type="evidence" value="ECO:0007669"/>
    <property type="project" value="UniProtKB-SubCell"/>
</dbReference>
<evidence type="ECO:0000256" key="9">
    <source>
        <dbReference type="ARBA" id="ARBA00022824"/>
    </source>
</evidence>
<dbReference type="PANTHER" id="PTHR10689:SF6">
    <property type="entry name" value="MICROSOMAL GLUTATHIONE S-TRANSFERASE 1"/>
    <property type="match status" value="1"/>
</dbReference>
<protein>
    <recommendedName>
        <fullName evidence="15">Microsomal glutathione S-transferase 1</fullName>
        <ecNumber evidence="5">2.5.1.18</ecNumber>
    </recommendedName>
</protein>
<comment type="catalytic activity">
    <reaction evidence="16">
        <text>RX + glutathione = an S-substituted glutathione + a halide anion + H(+)</text>
        <dbReference type="Rhea" id="RHEA:16437"/>
        <dbReference type="ChEBI" id="CHEBI:15378"/>
        <dbReference type="ChEBI" id="CHEBI:16042"/>
        <dbReference type="ChEBI" id="CHEBI:17792"/>
        <dbReference type="ChEBI" id="CHEBI:57925"/>
        <dbReference type="ChEBI" id="CHEBI:90779"/>
        <dbReference type="EC" id="2.5.1.18"/>
    </reaction>
    <physiologicalReaction direction="left-to-right" evidence="16">
        <dbReference type="Rhea" id="RHEA:16438"/>
    </physiologicalReaction>
</comment>
<dbReference type="InterPro" id="IPR023352">
    <property type="entry name" value="MAPEG-like_dom_sf"/>
</dbReference>
<evidence type="ECO:0000256" key="7">
    <source>
        <dbReference type="ARBA" id="ARBA00022692"/>
    </source>
</evidence>
<evidence type="ECO:0000256" key="2">
    <source>
        <dbReference type="ARBA" id="ARBA00004294"/>
    </source>
</evidence>
<evidence type="ECO:0000313" key="18">
    <source>
        <dbReference type="EMBL" id="VVC38969.1"/>
    </source>
</evidence>
<evidence type="ECO:0000256" key="14">
    <source>
        <dbReference type="ARBA" id="ARBA00038540"/>
    </source>
</evidence>
<evidence type="ECO:0000256" key="12">
    <source>
        <dbReference type="ARBA" id="ARBA00023128"/>
    </source>
</evidence>
<dbReference type="EC" id="2.5.1.18" evidence="5"/>
<evidence type="ECO:0000256" key="16">
    <source>
        <dbReference type="ARBA" id="ARBA00049385"/>
    </source>
</evidence>
<keyword evidence="19" id="KW-1185">Reference proteome</keyword>
<dbReference type="InterPro" id="IPR040162">
    <property type="entry name" value="MGST1-like"/>
</dbReference>
<sequence>MSNSTTMGLLIMSNPVFECYAFYGCILILKTIAMSFITAFQRMKKKVCMNPEDVVLRQGAEVKFDDPDIERIRRAHLNDLENIPIFLITGLLFVTSNPPEMLANNLFRIYTLTLVGSNNYENYEILCILFVYVLLDIENVVRSL</sequence>
<evidence type="ECO:0000256" key="3">
    <source>
        <dbReference type="ARBA" id="ARBA00004477"/>
    </source>
</evidence>
<keyword evidence="6" id="KW-0808">Transferase</keyword>
<evidence type="ECO:0000256" key="11">
    <source>
        <dbReference type="ARBA" id="ARBA00022990"/>
    </source>
</evidence>
<reference evidence="18 19" key="1">
    <citation type="submission" date="2019-08" db="EMBL/GenBank/DDBJ databases">
        <authorList>
            <person name="Alioto T."/>
            <person name="Alioto T."/>
            <person name="Gomez Garrido J."/>
        </authorList>
    </citation>
    <scope>NUCLEOTIDE SEQUENCE [LARGE SCALE GENOMIC DNA]</scope>
</reference>
<proteinExistence type="inferred from homology"/>
<comment type="similarity">
    <text evidence="4">Belongs to the MAPEG family.</text>
</comment>
<feature type="transmembrane region" description="Helical" evidence="17">
    <location>
        <begin position="20"/>
        <end position="40"/>
    </location>
</feature>
<dbReference type="EMBL" id="CABPRJ010001532">
    <property type="protein sequence ID" value="VVC38969.1"/>
    <property type="molecule type" value="Genomic_DNA"/>
</dbReference>
<keyword evidence="13 17" id="KW-0472">Membrane</keyword>
<keyword evidence="7 17" id="KW-0812">Transmembrane</keyword>
<organism evidence="18 19">
    <name type="scientific">Cinara cedri</name>
    <dbReference type="NCBI Taxonomy" id="506608"/>
    <lineage>
        <taxon>Eukaryota</taxon>
        <taxon>Metazoa</taxon>
        <taxon>Ecdysozoa</taxon>
        <taxon>Arthropoda</taxon>
        <taxon>Hexapoda</taxon>
        <taxon>Insecta</taxon>
        <taxon>Pterygota</taxon>
        <taxon>Neoptera</taxon>
        <taxon>Paraneoptera</taxon>
        <taxon>Hemiptera</taxon>
        <taxon>Sternorrhyncha</taxon>
        <taxon>Aphidomorpha</taxon>
        <taxon>Aphidoidea</taxon>
        <taxon>Aphididae</taxon>
        <taxon>Lachninae</taxon>
        <taxon>Cinara</taxon>
    </lineage>
</organism>
<evidence type="ECO:0000256" key="6">
    <source>
        <dbReference type="ARBA" id="ARBA00022679"/>
    </source>
</evidence>
<gene>
    <name evidence="18" type="ORF">CINCED_3A015835</name>
</gene>
<evidence type="ECO:0000256" key="15">
    <source>
        <dbReference type="ARBA" id="ARBA00039397"/>
    </source>
</evidence>
<evidence type="ECO:0000313" key="19">
    <source>
        <dbReference type="Proteomes" id="UP000325440"/>
    </source>
</evidence>
<dbReference type="AlphaFoldDB" id="A0A5E4N5F2"/>
<accession>A0A5E4N5F2</accession>
<keyword evidence="8" id="KW-1000">Mitochondrion outer membrane</keyword>
<keyword evidence="10 17" id="KW-1133">Transmembrane helix</keyword>
<dbReference type="Gene3D" id="1.20.120.550">
    <property type="entry name" value="Membrane associated eicosanoid/glutathione metabolism-like domain"/>
    <property type="match status" value="1"/>
</dbReference>
<evidence type="ECO:0000256" key="13">
    <source>
        <dbReference type="ARBA" id="ARBA00023136"/>
    </source>
</evidence>
<evidence type="ECO:0000256" key="8">
    <source>
        <dbReference type="ARBA" id="ARBA00022787"/>
    </source>
</evidence>
<evidence type="ECO:0000256" key="4">
    <source>
        <dbReference type="ARBA" id="ARBA00010459"/>
    </source>
</evidence>
<keyword evidence="11" id="KW-0007">Acetylation</keyword>
<keyword evidence="9" id="KW-0256">Endoplasmic reticulum</keyword>